<protein>
    <recommendedName>
        <fullName evidence="4">YqaE/Pmp3 family membrane protein</fullName>
    </recommendedName>
</protein>
<dbReference type="RefSeq" id="WP_091935798.1">
    <property type="nucleotide sequence ID" value="NZ_FOUJ01000003.1"/>
</dbReference>
<reference evidence="3" key="1">
    <citation type="submission" date="2016-10" db="EMBL/GenBank/DDBJ databases">
        <authorList>
            <person name="Varghese N."/>
            <person name="Submissions S."/>
        </authorList>
    </citation>
    <scope>NUCLEOTIDE SEQUENCE [LARGE SCALE GENOMIC DNA]</scope>
    <source>
        <strain evidence="3">Mob M</strain>
    </source>
</reference>
<dbReference type="EMBL" id="FOUJ01000003">
    <property type="protein sequence ID" value="SFM55687.1"/>
    <property type="molecule type" value="Genomic_DNA"/>
</dbReference>
<evidence type="ECO:0000256" key="1">
    <source>
        <dbReference type="SAM" id="Phobius"/>
    </source>
</evidence>
<dbReference type="OrthoDB" id="64860at2157"/>
<keyword evidence="1" id="KW-0812">Transmembrane</keyword>
<keyword evidence="3" id="KW-1185">Reference proteome</keyword>
<dbReference type="AlphaFoldDB" id="A0A1I4RTW8"/>
<evidence type="ECO:0000313" key="3">
    <source>
        <dbReference type="Proteomes" id="UP000198535"/>
    </source>
</evidence>
<sequence>MGGNQKHGVPALLSFFIPGLGQIIKGEIFKAIGIWVVLGICWFLQFILIGYIIGPIVWLWQIYDAYNN</sequence>
<feature type="transmembrane region" description="Helical" evidence="1">
    <location>
        <begin position="32"/>
        <end position="60"/>
    </location>
</feature>
<proteinExistence type="predicted"/>
<keyword evidence="1" id="KW-0472">Membrane</keyword>
<organism evidence="2 3">
    <name type="scientific">Methanolobus profundi</name>
    <dbReference type="NCBI Taxonomy" id="487685"/>
    <lineage>
        <taxon>Archaea</taxon>
        <taxon>Methanobacteriati</taxon>
        <taxon>Methanobacteriota</taxon>
        <taxon>Stenosarchaea group</taxon>
        <taxon>Methanomicrobia</taxon>
        <taxon>Methanosarcinales</taxon>
        <taxon>Methanosarcinaceae</taxon>
        <taxon>Methanolobus</taxon>
    </lineage>
</organism>
<dbReference type="Proteomes" id="UP000198535">
    <property type="component" value="Unassembled WGS sequence"/>
</dbReference>
<accession>A0A1I4RTW8</accession>
<evidence type="ECO:0000313" key="2">
    <source>
        <dbReference type="EMBL" id="SFM55687.1"/>
    </source>
</evidence>
<gene>
    <name evidence="2" type="ORF">SAMN04488696_1581</name>
</gene>
<name>A0A1I4RTW8_9EURY</name>
<evidence type="ECO:0008006" key="4">
    <source>
        <dbReference type="Google" id="ProtNLM"/>
    </source>
</evidence>
<keyword evidence="1" id="KW-1133">Transmembrane helix</keyword>